<dbReference type="Gene3D" id="3.80.10.10">
    <property type="entry name" value="Ribonuclease Inhibitor"/>
    <property type="match status" value="1"/>
</dbReference>
<dbReference type="InterPro" id="IPR001611">
    <property type="entry name" value="Leu-rich_rpt"/>
</dbReference>
<sequence>MDLGGNKLGDAGVQLLCEGLKHPNCKLQKLDLRSCGVTAAGCGDLAPVLRTSQSLTELHLRGNNLGDAGVRLLCKGLAHPNCKPKTGESNSRQRERERLLSGKPPITGPGYLRGCVTITASVYHPWLCESKSNPGQKSEVKEAGVLLQSASVTGGFVTSLEGMRLNHNT</sequence>
<feature type="region of interest" description="Disordered" evidence="4">
    <location>
        <begin position="83"/>
        <end position="103"/>
    </location>
</feature>
<name>M7B8D6_CHEMY</name>
<evidence type="ECO:0000256" key="2">
    <source>
        <dbReference type="ARBA" id="ARBA00022490"/>
    </source>
</evidence>
<dbReference type="SMART" id="SM00368">
    <property type="entry name" value="LRR_RI"/>
    <property type="match status" value="3"/>
</dbReference>
<evidence type="ECO:0000256" key="1">
    <source>
        <dbReference type="ARBA" id="ARBA00004496"/>
    </source>
</evidence>
<dbReference type="eggNOG" id="ENOG502SBIG">
    <property type="taxonomic scope" value="Eukaryota"/>
</dbReference>
<feature type="compositionally biased region" description="Basic and acidic residues" evidence="4">
    <location>
        <begin position="91"/>
        <end position="100"/>
    </location>
</feature>
<dbReference type="AlphaFoldDB" id="M7B8D6"/>
<keyword evidence="2" id="KW-0963">Cytoplasm</keyword>
<protein>
    <submittedName>
        <fullName evidence="5">NACHT, LRR and PYD domains-containing protein 3</fullName>
    </submittedName>
</protein>
<dbReference type="GO" id="GO:0005737">
    <property type="term" value="C:cytoplasm"/>
    <property type="evidence" value="ECO:0007669"/>
    <property type="project" value="UniProtKB-SubCell"/>
</dbReference>
<dbReference type="PANTHER" id="PTHR45690:SF19">
    <property type="entry name" value="NACHT, LRR AND PYD DOMAINS-CONTAINING PROTEIN 3"/>
    <property type="match status" value="1"/>
</dbReference>
<dbReference type="SUPFAM" id="SSF52047">
    <property type="entry name" value="RNI-like"/>
    <property type="match status" value="1"/>
</dbReference>
<dbReference type="Proteomes" id="UP000031443">
    <property type="component" value="Unassembled WGS sequence"/>
</dbReference>
<comment type="subcellular location">
    <subcellularLocation>
        <location evidence="1">Cytoplasm</location>
    </subcellularLocation>
</comment>
<accession>M7B8D6</accession>
<dbReference type="EMBL" id="KB533356">
    <property type="protein sequence ID" value="EMP34226.1"/>
    <property type="molecule type" value="Genomic_DNA"/>
</dbReference>
<dbReference type="PANTHER" id="PTHR45690">
    <property type="entry name" value="NACHT, LRR AND PYD DOMAINS-CONTAINING PROTEIN 12"/>
    <property type="match status" value="1"/>
</dbReference>
<keyword evidence="6" id="KW-1185">Reference proteome</keyword>
<proteinExistence type="predicted"/>
<gene>
    <name evidence="5" type="ORF">UY3_08618</name>
</gene>
<reference evidence="6" key="1">
    <citation type="journal article" date="2013" name="Nat. Genet.">
        <title>The draft genomes of soft-shell turtle and green sea turtle yield insights into the development and evolution of the turtle-specific body plan.</title>
        <authorList>
            <person name="Wang Z."/>
            <person name="Pascual-Anaya J."/>
            <person name="Zadissa A."/>
            <person name="Li W."/>
            <person name="Niimura Y."/>
            <person name="Huang Z."/>
            <person name="Li C."/>
            <person name="White S."/>
            <person name="Xiong Z."/>
            <person name="Fang D."/>
            <person name="Wang B."/>
            <person name="Ming Y."/>
            <person name="Chen Y."/>
            <person name="Zheng Y."/>
            <person name="Kuraku S."/>
            <person name="Pignatelli M."/>
            <person name="Herrero J."/>
            <person name="Beal K."/>
            <person name="Nozawa M."/>
            <person name="Li Q."/>
            <person name="Wang J."/>
            <person name="Zhang H."/>
            <person name="Yu L."/>
            <person name="Shigenobu S."/>
            <person name="Wang J."/>
            <person name="Liu J."/>
            <person name="Flicek P."/>
            <person name="Searle S."/>
            <person name="Wang J."/>
            <person name="Kuratani S."/>
            <person name="Yin Y."/>
            <person name="Aken B."/>
            <person name="Zhang G."/>
            <person name="Irie N."/>
        </authorList>
    </citation>
    <scope>NUCLEOTIDE SEQUENCE [LARGE SCALE GENOMIC DNA]</scope>
</reference>
<keyword evidence="3" id="KW-0677">Repeat</keyword>
<evidence type="ECO:0000313" key="5">
    <source>
        <dbReference type="EMBL" id="EMP34226.1"/>
    </source>
</evidence>
<evidence type="ECO:0000256" key="4">
    <source>
        <dbReference type="SAM" id="MobiDB-lite"/>
    </source>
</evidence>
<dbReference type="InterPro" id="IPR032675">
    <property type="entry name" value="LRR_dom_sf"/>
</dbReference>
<evidence type="ECO:0000313" key="6">
    <source>
        <dbReference type="Proteomes" id="UP000031443"/>
    </source>
</evidence>
<evidence type="ECO:0000256" key="3">
    <source>
        <dbReference type="ARBA" id="ARBA00022737"/>
    </source>
</evidence>
<dbReference type="InterPro" id="IPR050637">
    <property type="entry name" value="NLRP_innate_immun_reg"/>
</dbReference>
<organism evidence="5 6">
    <name type="scientific">Chelonia mydas</name>
    <name type="common">Green sea-turtle</name>
    <name type="synonym">Chelonia agassizi</name>
    <dbReference type="NCBI Taxonomy" id="8469"/>
    <lineage>
        <taxon>Eukaryota</taxon>
        <taxon>Metazoa</taxon>
        <taxon>Chordata</taxon>
        <taxon>Craniata</taxon>
        <taxon>Vertebrata</taxon>
        <taxon>Euteleostomi</taxon>
        <taxon>Archelosauria</taxon>
        <taxon>Testudinata</taxon>
        <taxon>Testudines</taxon>
        <taxon>Cryptodira</taxon>
        <taxon>Durocryptodira</taxon>
        <taxon>Americhelydia</taxon>
        <taxon>Chelonioidea</taxon>
        <taxon>Cheloniidae</taxon>
        <taxon>Chelonia</taxon>
    </lineage>
</organism>
<dbReference type="Pfam" id="PF13516">
    <property type="entry name" value="LRR_6"/>
    <property type="match status" value="3"/>
</dbReference>